<name>A0AAE0A137_9ROSI</name>
<proteinExistence type="predicted"/>
<dbReference type="PANTHER" id="PTHR33116">
    <property type="entry name" value="REVERSE TRANSCRIPTASE ZINC-BINDING DOMAIN-CONTAINING PROTEIN-RELATED-RELATED"/>
    <property type="match status" value="1"/>
</dbReference>
<evidence type="ECO:0000313" key="2">
    <source>
        <dbReference type="EMBL" id="KAK3198663.1"/>
    </source>
</evidence>
<dbReference type="AlphaFoldDB" id="A0AAE0A137"/>
<dbReference type="EMBL" id="JANJYJ010000007">
    <property type="protein sequence ID" value="KAK3198663.1"/>
    <property type="molecule type" value="Genomic_DNA"/>
</dbReference>
<evidence type="ECO:0000259" key="1">
    <source>
        <dbReference type="Pfam" id="PF13966"/>
    </source>
</evidence>
<evidence type="ECO:0000313" key="3">
    <source>
        <dbReference type="Proteomes" id="UP001281410"/>
    </source>
</evidence>
<comment type="caution">
    <text evidence="2">The sequence shown here is derived from an EMBL/GenBank/DDBJ whole genome shotgun (WGS) entry which is preliminary data.</text>
</comment>
<dbReference type="PANTHER" id="PTHR33116:SF78">
    <property type="entry name" value="OS12G0587133 PROTEIN"/>
    <property type="match status" value="1"/>
</dbReference>
<sequence>MDLMIGVAFGGGTVHVSHLQFADYTMLFIQPRMDYLRNVKRILRFFEVASSLCINFHKSCVVKIGKGGEGTVNWAAILKCAKASLPVSYLGLPLRGRPCSTLFWAELVQRIGNRLAPWKRMFLNKGGRLVLIKAIMSSIPNYYMSVIKMPETLYKSKSNGGLGIGSVLDTNKGLLAKWVWRFGKKDSTLWKKVVCAKYAVPLSSLTWNLKGGPSSSFFINAVGGLLEEGEQSAKILGEGLWVVIGRGDRARLWSDFVVEGTLLKEAFPKIFALACNKSGRISDYGCWIGGVLKWDISFRRACLNWELEQWDSFNNSLESIKVHESFPDTIGWSYGTDGQFSVKSFRKELESGQPGELWGCKGIWKRFCPSKIEIFVWHLLQGRVSVKKVLQSFGQLFMGSMESPLCGEFEEDIDHLFLQCKWTWNLWKICMSWWGVSSCSSDTVRNWWIGWIGLCPKRKYERAWISVFFAVTWTTWEIRNAKVFTEAEASLPKTIDLVRFRVAWWIKNLWKGSNDPITFILLDIAERCIDSSKVKIPKVEKWMHPPPEVLKFNVDGAARGSMGKAGI</sequence>
<dbReference type="InterPro" id="IPR026960">
    <property type="entry name" value="RVT-Znf"/>
</dbReference>
<feature type="domain" description="Reverse transcriptase zinc-binding" evidence="1">
    <location>
        <begin position="340"/>
        <end position="427"/>
    </location>
</feature>
<organism evidence="2 3">
    <name type="scientific">Dipteronia sinensis</name>
    <dbReference type="NCBI Taxonomy" id="43782"/>
    <lineage>
        <taxon>Eukaryota</taxon>
        <taxon>Viridiplantae</taxon>
        <taxon>Streptophyta</taxon>
        <taxon>Embryophyta</taxon>
        <taxon>Tracheophyta</taxon>
        <taxon>Spermatophyta</taxon>
        <taxon>Magnoliopsida</taxon>
        <taxon>eudicotyledons</taxon>
        <taxon>Gunneridae</taxon>
        <taxon>Pentapetalae</taxon>
        <taxon>rosids</taxon>
        <taxon>malvids</taxon>
        <taxon>Sapindales</taxon>
        <taxon>Sapindaceae</taxon>
        <taxon>Hippocastanoideae</taxon>
        <taxon>Acereae</taxon>
        <taxon>Dipteronia</taxon>
    </lineage>
</organism>
<protein>
    <recommendedName>
        <fullName evidence="1">Reverse transcriptase zinc-binding domain-containing protein</fullName>
    </recommendedName>
</protein>
<gene>
    <name evidence="2" type="ORF">Dsin_022078</name>
</gene>
<dbReference type="Pfam" id="PF13966">
    <property type="entry name" value="zf-RVT"/>
    <property type="match status" value="1"/>
</dbReference>
<accession>A0AAE0A137</accession>
<dbReference type="Proteomes" id="UP001281410">
    <property type="component" value="Unassembled WGS sequence"/>
</dbReference>
<keyword evidence="3" id="KW-1185">Reference proteome</keyword>
<reference evidence="2" key="1">
    <citation type="journal article" date="2023" name="Plant J.">
        <title>Genome sequences and population genomics provide insights into the demographic history, inbreeding, and mutation load of two 'living fossil' tree species of Dipteronia.</title>
        <authorList>
            <person name="Feng Y."/>
            <person name="Comes H.P."/>
            <person name="Chen J."/>
            <person name="Zhu S."/>
            <person name="Lu R."/>
            <person name="Zhang X."/>
            <person name="Li P."/>
            <person name="Qiu J."/>
            <person name="Olsen K.M."/>
            <person name="Qiu Y."/>
        </authorList>
    </citation>
    <scope>NUCLEOTIDE SEQUENCE</scope>
    <source>
        <strain evidence="2">NBL</strain>
    </source>
</reference>